<proteinExistence type="predicted"/>
<name>A0ACC2ICZ4_9PLEO</name>
<evidence type="ECO:0000313" key="2">
    <source>
        <dbReference type="Proteomes" id="UP001153331"/>
    </source>
</evidence>
<dbReference type="Proteomes" id="UP001153331">
    <property type="component" value="Unassembled WGS sequence"/>
</dbReference>
<keyword evidence="2" id="KW-1185">Reference proteome</keyword>
<protein>
    <submittedName>
        <fullName evidence="1">Uncharacterized protein</fullName>
    </submittedName>
</protein>
<evidence type="ECO:0000313" key="1">
    <source>
        <dbReference type="EMBL" id="KAJ8113024.1"/>
    </source>
</evidence>
<comment type="caution">
    <text evidence="1">The sequence shown here is derived from an EMBL/GenBank/DDBJ whole genome shotgun (WGS) entry which is preliminary data.</text>
</comment>
<organism evidence="1 2">
    <name type="scientific">Boeremia exigua</name>
    <dbReference type="NCBI Taxonomy" id="749465"/>
    <lineage>
        <taxon>Eukaryota</taxon>
        <taxon>Fungi</taxon>
        <taxon>Dikarya</taxon>
        <taxon>Ascomycota</taxon>
        <taxon>Pezizomycotina</taxon>
        <taxon>Dothideomycetes</taxon>
        <taxon>Pleosporomycetidae</taxon>
        <taxon>Pleosporales</taxon>
        <taxon>Pleosporineae</taxon>
        <taxon>Didymellaceae</taxon>
        <taxon>Boeremia</taxon>
    </lineage>
</organism>
<sequence>MFRNPRENRDLPEPARLVPSTGRAPSPPRPSSRVAAMATKTMTKKTTPKAKAVPPPPPPKQMQTTLVGKDWGGKTAAGNGRNKLKPQGPANGNIMAFFKKAEDINNRIFLQERGANPTIELDSTEEDVGWSDEVASGGNIAAGNDEARYNENGGSNKKRRLSRELAVPACSPPPPEAVHAPATEASPKEEPELPKIRTKSGPFVDDSDDDDEIAELLIPRRGTIKPEPTKLSPNSKPQEDPAHTNDAKPTIDRAPQKPRTEEPSQFGSDEFDDADLEDDELLEGEEYDERRWMKKQHKLELETEGFEGDLKDFDTPFLFPEESIEDETSDAIDTTTPTCPLCNSSLKGLSEQESSVHVNACLDGNPIPLPLPAKTERDSTPISVPGAKAFKRPARPPRDAQANPFQVVGKKDGASTSAFSKLMAGHAEDAAWATAAAANNAARGKPSFERTCPFYKIMPGFFIAVDAFRYGAVKGQNAYFLSHFHSDHYIGLTSSWSHGPIFCSKVTGNLVRQQLRVDPKWVVDLDFEKKTEIPGTEGVHCTMISANHCPGSSLFLFEKENNNGPKPKLQRVLHCGDFRACQMHLEHPLLRPDVIDAVSGASRQQKLDVCYLDTTYLTPKYAFPPQQQVIQACADMCVSLNKVRADENDGWEQMKRERAGMGMTRFVRRDSTDNVEEPPKSPDRGRLLVIVGTYSIGKERICVGIAKALGSLIYAPPNKQRICRALEDPELNALLTTDPRKGQVHMTPLFEIRADTLDDYLRDYADTFSRAVGFRPSGWNYRPPNSRFTDSPLVSTVLHSSNWKSNFSMKDLTPQRGSTSRASCFGVPYSEHSSFRELTMFCCALNIDKIIPTVNVGSAKSRERMKGWCEKWAAEKKKNGLFKLGEEGWC</sequence>
<reference evidence="1" key="1">
    <citation type="submission" date="2022-11" db="EMBL/GenBank/DDBJ databases">
        <title>Genome Sequence of Boeremia exigua.</title>
        <authorList>
            <person name="Buettner E."/>
        </authorList>
    </citation>
    <scope>NUCLEOTIDE SEQUENCE</scope>
    <source>
        <strain evidence="1">CU02</strain>
    </source>
</reference>
<dbReference type="EMBL" id="JAPHNI010000280">
    <property type="protein sequence ID" value="KAJ8113024.1"/>
    <property type="molecule type" value="Genomic_DNA"/>
</dbReference>
<gene>
    <name evidence="1" type="ORF">OPT61_g4750</name>
</gene>
<accession>A0ACC2ICZ4</accession>